<dbReference type="Proteomes" id="UP000198788">
    <property type="component" value="Unassembled WGS sequence"/>
</dbReference>
<sequence length="641" mass="71395">MRNPADPDPDEIRPPLSARLEREQPPALPKGSRAARRDRMRSFNRPTGSPGVRRFGSASSSWPRSVVVKLQVFGSAPTARRNLATHLSYIARSGAGTEGERVRLFNQDQDDLDRLSFFARCREDPRHYRLMIEPGDDSPLPDIRAFGRLFMAELERERGLRLEWAAADHHDTGRPHLHIVLRQRSLDGRRVSLGGPGAANRLRLKACELATDELGPLPERVLPELARVRSFTPADQVMLDHAVDERLNVSILPDHWRATVLRRLAYLEDRGLIAAGGPTEWAVPSDLRPRLLRAQLDQERAYRAARIVRDSVWRSEIGRLTPAALGLGERLVGGFVSVEGITPQRAGAHCAVIDGADGRLAHFEFRYAHSVMCLDRVPPGAVVEVSATARTTRRSDQRIAEIAAAHGGLWSVELHGRAAPSAHPRFIRMHQARLESMSLDGACRALGDGRFEIPTDYCERALRADLAKWGPADHQARVLDDRPLDEQIRAPGLTWLDRLMTNEERVRYAGPFGAHVAEALPEREKRLRMTGLGSGDPLVLSPADVRKLQAMELRSVMEPLEKTGRAVFLTKDGQQAAGQYVTRVHISGSPHAILEGQSAFHLVAWKPGMEAARGRWIEAVVREGRSEFRTVRNAMRQFGLG</sequence>
<dbReference type="STRING" id="871741.SAMN05192570_0204"/>
<dbReference type="InterPro" id="IPR021795">
    <property type="entry name" value="DUF3363"/>
</dbReference>
<dbReference type="Pfam" id="PF03432">
    <property type="entry name" value="Relaxase"/>
    <property type="match status" value="1"/>
</dbReference>
<proteinExistence type="predicted"/>
<evidence type="ECO:0000259" key="2">
    <source>
        <dbReference type="Pfam" id="PF03432"/>
    </source>
</evidence>
<dbReference type="AlphaFoldDB" id="A0A1I6TNP4"/>
<dbReference type="Pfam" id="PF11843">
    <property type="entry name" value="DUF3363"/>
    <property type="match status" value="1"/>
</dbReference>
<dbReference type="InterPro" id="IPR005094">
    <property type="entry name" value="Endonuclease_MobA/VirD2"/>
</dbReference>
<dbReference type="OrthoDB" id="9809969at2"/>
<feature type="region of interest" description="Disordered" evidence="1">
    <location>
        <begin position="1"/>
        <end position="58"/>
    </location>
</feature>
<evidence type="ECO:0000256" key="1">
    <source>
        <dbReference type="SAM" id="MobiDB-lite"/>
    </source>
</evidence>
<accession>A0A1I6TNP4</accession>
<dbReference type="EMBL" id="FOZV01000013">
    <property type="protein sequence ID" value="SFS90771.1"/>
    <property type="molecule type" value="Genomic_DNA"/>
</dbReference>
<evidence type="ECO:0000313" key="3">
    <source>
        <dbReference type="EMBL" id="SFS90771.1"/>
    </source>
</evidence>
<gene>
    <name evidence="3" type="ORF">SAMN05192570_0204</name>
</gene>
<name>A0A1I6TNP4_9CAUL</name>
<reference evidence="4" key="1">
    <citation type="submission" date="2016-10" db="EMBL/GenBank/DDBJ databases">
        <authorList>
            <person name="Varghese N."/>
            <person name="Submissions S."/>
        </authorList>
    </citation>
    <scope>NUCLEOTIDE SEQUENCE [LARGE SCALE GENOMIC DNA]</scope>
    <source>
        <strain evidence="4">CGMCC 1.10683</strain>
    </source>
</reference>
<organism evidence="3 4">
    <name type="scientific">Brevundimonas viscosa</name>
    <dbReference type="NCBI Taxonomy" id="871741"/>
    <lineage>
        <taxon>Bacteria</taxon>
        <taxon>Pseudomonadati</taxon>
        <taxon>Pseudomonadota</taxon>
        <taxon>Alphaproteobacteria</taxon>
        <taxon>Caulobacterales</taxon>
        <taxon>Caulobacteraceae</taxon>
        <taxon>Brevundimonas</taxon>
    </lineage>
</organism>
<evidence type="ECO:0000313" key="4">
    <source>
        <dbReference type="Proteomes" id="UP000198788"/>
    </source>
</evidence>
<feature type="domain" description="MobA/VirD2-like nuclease" evidence="2">
    <location>
        <begin position="126"/>
        <end position="192"/>
    </location>
</feature>
<keyword evidence="4" id="KW-1185">Reference proteome</keyword>
<protein>
    <submittedName>
        <fullName evidence="3">Type IV secretory pathway, VirD2 components (Relaxase)</fullName>
    </submittedName>
</protein>